<comment type="similarity">
    <text evidence="1 9">Belongs to the bacterial/plant glucose-1-phosphate adenylyltransferase family.</text>
</comment>
<evidence type="ECO:0000259" key="10">
    <source>
        <dbReference type="Pfam" id="PF00483"/>
    </source>
</evidence>
<dbReference type="Pfam" id="PF00483">
    <property type="entry name" value="NTP_transferase"/>
    <property type="match status" value="1"/>
</dbReference>
<dbReference type="CDD" id="cd04651">
    <property type="entry name" value="LbH_G1P_AT_C"/>
    <property type="match status" value="1"/>
</dbReference>
<feature type="site" description="Could play a key role in the communication between the regulatory and the substrate sites" evidence="9">
    <location>
        <position position="108"/>
    </location>
</feature>
<dbReference type="NCBIfam" id="NF001947">
    <property type="entry name" value="PRK00725.1"/>
    <property type="match status" value="1"/>
</dbReference>
<feature type="binding site" evidence="9">
    <location>
        <begin position="191"/>
        <end position="192"/>
    </location>
    <ligand>
        <name>alpha-D-glucose 1-phosphate</name>
        <dbReference type="ChEBI" id="CHEBI:58601"/>
    </ligand>
</feature>
<dbReference type="HAMAP" id="MF_00624">
    <property type="entry name" value="GlgC"/>
    <property type="match status" value="1"/>
</dbReference>
<dbReference type="SUPFAM" id="SSF51161">
    <property type="entry name" value="Trimeric LpxA-like enzymes"/>
    <property type="match status" value="1"/>
</dbReference>
<dbReference type="SUPFAM" id="SSF53448">
    <property type="entry name" value="Nucleotide-diphospho-sugar transferases"/>
    <property type="match status" value="1"/>
</dbReference>
<evidence type="ECO:0000256" key="8">
    <source>
        <dbReference type="ARBA" id="ARBA00023277"/>
    </source>
</evidence>
<reference evidence="12 13" key="1">
    <citation type="submission" date="2019-06" db="EMBL/GenBank/DDBJ databases">
        <title>Whole genome shotgun sequence of Zoogloea ramigera NBRC 15342.</title>
        <authorList>
            <person name="Hosoyama A."/>
            <person name="Uohara A."/>
            <person name="Ohji S."/>
            <person name="Ichikawa N."/>
        </authorList>
    </citation>
    <scope>NUCLEOTIDE SEQUENCE [LARGE SCALE GENOMIC DNA]</scope>
    <source>
        <strain evidence="12 13">NBRC 15342</strain>
    </source>
</reference>
<dbReference type="EC" id="2.7.7.27" evidence="9"/>
<dbReference type="InterPro" id="IPR011004">
    <property type="entry name" value="Trimer_LpxA-like_sf"/>
</dbReference>
<dbReference type="Gene3D" id="3.90.550.10">
    <property type="entry name" value="Spore Coat Polysaccharide Biosynthesis Protein SpsA, Chain A"/>
    <property type="match status" value="1"/>
</dbReference>
<keyword evidence="13" id="KW-1185">Reference proteome</keyword>
<feature type="binding site" evidence="9">
    <location>
        <position position="209"/>
    </location>
    <ligand>
        <name>alpha-D-glucose 1-phosphate</name>
        <dbReference type="ChEBI" id="CHEBI:58601"/>
    </ligand>
</feature>
<comment type="caution">
    <text evidence="12">The sequence shown here is derived from an EMBL/GenBank/DDBJ whole genome shotgun (WGS) entry which is preliminary data.</text>
</comment>
<dbReference type="GO" id="GO:0008878">
    <property type="term" value="F:glucose-1-phosphate adenylyltransferase activity"/>
    <property type="evidence" value="ECO:0007669"/>
    <property type="project" value="UniProtKB-UniRule"/>
</dbReference>
<protein>
    <recommendedName>
        <fullName evidence="9">Glucose-1-phosphate adenylyltransferase</fullName>
        <ecNumber evidence="9">2.7.7.27</ecNumber>
    </recommendedName>
    <alternativeName>
        <fullName evidence="9">ADP-glucose pyrophosphorylase</fullName>
        <shortName evidence="9">ADPGlc PPase</shortName>
    </alternativeName>
    <alternativeName>
        <fullName evidence="9">ADP-glucose synthase</fullName>
    </alternativeName>
</protein>
<dbReference type="InterPro" id="IPR011831">
    <property type="entry name" value="ADP-Glc_PPase"/>
</dbReference>
<dbReference type="AlphaFoldDB" id="A0A4Y4CV89"/>
<dbReference type="InterPro" id="IPR029044">
    <property type="entry name" value="Nucleotide-diphossugar_trans"/>
</dbReference>
<comment type="pathway">
    <text evidence="9">Glycan biosynthesis; glycogen biosynthesis.</text>
</comment>
<name>A0A4Y4CV89_ZOORA</name>
<dbReference type="Gene3D" id="2.160.10.10">
    <property type="entry name" value="Hexapeptide repeat proteins"/>
    <property type="match status" value="1"/>
</dbReference>
<dbReference type="InterPro" id="IPR005835">
    <property type="entry name" value="NTP_transferase_dom"/>
</dbReference>
<evidence type="ECO:0000256" key="2">
    <source>
        <dbReference type="ARBA" id="ARBA00022600"/>
    </source>
</evidence>
<keyword evidence="8 9" id="KW-0119">Carbohydrate metabolism</keyword>
<dbReference type="RefSeq" id="WP_141350842.1">
    <property type="nucleotide sequence ID" value="NZ_BJNV01000019.1"/>
</dbReference>
<keyword evidence="4 9" id="KW-0548">Nucleotidyltransferase</keyword>
<feature type="binding site" evidence="9">
    <location>
        <position position="109"/>
    </location>
    <ligand>
        <name>alpha-D-glucose 1-phosphate</name>
        <dbReference type="ChEBI" id="CHEBI:58601"/>
    </ligand>
</feature>
<keyword evidence="7 9" id="KW-0320">Glycogen biosynthesis</keyword>
<dbReference type="InterPro" id="IPR005836">
    <property type="entry name" value="ADP_Glu_pyroP_CS"/>
</dbReference>
<feature type="domain" description="Glucose-1-phosphate adenylyltransferase/Bifunctional protein GlmU-like C-terminal hexapeptide" evidence="11">
    <location>
        <begin position="311"/>
        <end position="414"/>
    </location>
</feature>
<dbReference type="InterPro" id="IPR023049">
    <property type="entry name" value="GlgC_bac"/>
</dbReference>
<comment type="catalytic activity">
    <reaction evidence="9">
        <text>alpha-D-glucose 1-phosphate + ATP + H(+) = ADP-alpha-D-glucose + diphosphate</text>
        <dbReference type="Rhea" id="RHEA:12120"/>
        <dbReference type="ChEBI" id="CHEBI:15378"/>
        <dbReference type="ChEBI" id="CHEBI:30616"/>
        <dbReference type="ChEBI" id="CHEBI:33019"/>
        <dbReference type="ChEBI" id="CHEBI:57498"/>
        <dbReference type="ChEBI" id="CHEBI:58601"/>
        <dbReference type="EC" id="2.7.7.27"/>
    </reaction>
</comment>
<comment type="subunit">
    <text evidence="9">Homotetramer.</text>
</comment>
<dbReference type="Proteomes" id="UP000318422">
    <property type="component" value="Unassembled WGS sequence"/>
</dbReference>
<dbReference type="PANTHER" id="PTHR43523">
    <property type="entry name" value="GLUCOSE-1-PHOSPHATE ADENYLYLTRANSFERASE-RELATED"/>
    <property type="match status" value="1"/>
</dbReference>
<evidence type="ECO:0000313" key="12">
    <source>
        <dbReference type="EMBL" id="GEC95394.1"/>
    </source>
</evidence>
<evidence type="ECO:0000256" key="5">
    <source>
        <dbReference type="ARBA" id="ARBA00022741"/>
    </source>
</evidence>
<dbReference type="PROSITE" id="PS00808">
    <property type="entry name" value="ADP_GLC_PYROPHOSPH_1"/>
    <property type="match status" value="1"/>
</dbReference>
<proteinExistence type="inferred from homology"/>
<keyword evidence="6 9" id="KW-0067">ATP-binding</keyword>
<gene>
    <name evidence="12" type="primary">glgC-2</name>
    <name evidence="9" type="synonym">glgC</name>
    <name evidence="12" type="ORF">ZRA01_14670</name>
</gene>
<dbReference type="NCBIfam" id="TIGR02091">
    <property type="entry name" value="glgC"/>
    <property type="match status" value="1"/>
</dbReference>
<keyword evidence="3 9" id="KW-0808">Transferase</keyword>
<keyword evidence="5 9" id="KW-0547">Nucleotide-binding</keyword>
<dbReference type="PROSITE" id="PS00810">
    <property type="entry name" value="ADP_GLC_PYROPHOSPH_3"/>
    <property type="match status" value="1"/>
</dbReference>
<keyword evidence="2 9" id="KW-0321">Glycogen metabolism</keyword>
<dbReference type="OrthoDB" id="9801810at2"/>
<evidence type="ECO:0000256" key="6">
    <source>
        <dbReference type="ARBA" id="ARBA00022840"/>
    </source>
</evidence>
<dbReference type="GO" id="GO:0005524">
    <property type="term" value="F:ATP binding"/>
    <property type="evidence" value="ECO:0007669"/>
    <property type="project" value="UniProtKB-KW"/>
</dbReference>
<evidence type="ECO:0000256" key="1">
    <source>
        <dbReference type="ARBA" id="ARBA00010443"/>
    </source>
</evidence>
<evidence type="ECO:0000259" key="11">
    <source>
        <dbReference type="Pfam" id="PF24894"/>
    </source>
</evidence>
<dbReference type="InterPro" id="IPR056818">
    <property type="entry name" value="GlmU/GlgC-like_hexapep"/>
</dbReference>
<dbReference type="Pfam" id="PF24894">
    <property type="entry name" value="Hexapep_GlmU"/>
    <property type="match status" value="1"/>
</dbReference>
<dbReference type="GO" id="GO:0005978">
    <property type="term" value="P:glycogen biosynthetic process"/>
    <property type="evidence" value="ECO:0007669"/>
    <property type="project" value="UniProtKB-UniRule"/>
</dbReference>
<feature type="site" description="Could play a key role in the communication between the regulatory and the substrate sites" evidence="9">
    <location>
        <position position="69"/>
    </location>
</feature>
<sequence length="424" mass="47560">MDTGKTIDRRDARRTLALVLAGGRGSRLRDLTNVRAKPAVHFGGKFRIIDFALSNCINSGMRSIGVITQYKSHSLLRHLQRGWSFLRKELNEFVELLPAQQRVDEEHWYQGTADAVYQNLDIIRDESRPPDYILILAGDHVYKMDYWVMLRDHVQSGRKVTVGCIEVPRRDAHAFGVMAIDDARHITQFVEKPADPPAMPGNPEMSLASMGIYIFNAPYLYQLLEEDARNADSSHDFGKDLIPRAVAEGQAQAHPFSLSAITTPPFSGPYWRDVGTIDAYWAANLDLASTTPALNMYDKDWPIWTYQEQLAPAKFVHDEEGRRGMAVDSLVSGGCIVSGSVIRNSVLFSSILVRSYCEISEAVVLPDVQINRHCRLRKVVIDRGCKLPEGLVIGEDPELDARRFHRTEGGVVLVTQQMLDALQG</sequence>
<feature type="domain" description="Nucleotidyl transferase" evidence="10">
    <location>
        <begin position="17"/>
        <end position="288"/>
    </location>
</feature>
<feature type="binding site" evidence="9">
    <location>
        <position position="176"/>
    </location>
    <ligand>
        <name>alpha-D-glucose 1-phosphate</name>
        <dbReference type="ChEBI" id="CHEBI:58601"/>
    </ligand>
</feature>
<dbReference type="NCBIfam" id="NF002023">
    <property type="entry name" value="PRK00844.1"/>
    <property type="match status" value="1"/>
</dbReference>
<dbReference type="UniPathway" id="UPA00164"/>
<dbReference type="CDD" id="cd02508">
    <property type="entry name" value="ADP_Glucose_PP"/>
    <property type="match status" value="1"/>
</dbReference>
<dbReference type="FunFam" id="3.90.550.10:FF:000014">
    <property type="entry name" value="Glucose-1-phosphate adenylyltransferase"/>
    <property type="match status" value="1"/>
</dbReference>
<accession>A0A4Y4CV89</accession>
<evidence type="ECO:0000256" key="3">
    <source>
        <dbReference type="ARBA" id="ARBA00022679"/>
    </source>
</evidence>
<evidence type="ECO:0000256" key="7">
    <source>
        <dbReference type="ARBA" id="ARBA00023056"/>
    </source>
</evidence>
<dbReference type="PROSITE" id="PS00809">
    <property type="entry name" value="ADP_GLC_PYROPHOSPH_2"/>
    <property type="match status" value="1"/>
</dbReference>
<comment type="function">
    <text evidence="9">Involved in the biosynthesis of ADP-glucose, a building block required for the elongation reactions to produce glycogen. Catalyzes the reaction between ATP and alpha-D-glucose 1-phosphate (G1P) to produce pyrophosphate and ADP-Glc.</text>
</comment>
<evidence type="ECO:0000256" key="4">
    <source>
        <dbReference type="ARBA" id="ARBA00022695"/>
    </source>
</evidence>
<organism evidence="12 13">
    <name type="scientific">Zoogloea ramigera</name>
    <dbReference type="NCBI Taxonomy" id="350"/>
    <lineage>
        <taxon>Bacteria</taxon>
        <taxon>Pseudomonadati</taxon>
        <taxon>Pseudomonadota</taxon>
        <taxon>Betaproteobacteria</taxon>
        <taxon>Rhodocyclales</taxon>
        <taxon>Zoogloeaceae</taxon>
        <taxon>Zoogloea</taxon>
    </lineage>
</organism>
<evidence type="ECO:0000256" key="9">
    <source>
        <dbReference type="HAMAP-Rule" id="MF_00624"/>
    </source>
</evidence>
<dbReference type="PANTHER" id="PTHR43523:SF2">
    <property type="entry name" value="GLUCOSE-1-PHOSPHATE ADENYLYLTRANSFERASE"/>
    <property type="match status" value="1"/>
</dbReference>
<evidence type="ECO:0000313" key="13">
    <source>
        <dbReference type="Proteomes" id="UP000318422"/>
    </source>
</evidence>
<dbReference type="EMBL" id="BJNV01000019">
    <property type="protein sequence ID" value="GEC95394.1"/>
    <property type="molecule type" value="Genomic_DNA"/>
</dbReference>